<dbReference type="RefSeq" id="WP_059068497.1">
    <property type="nucleotide sequence ID" value="NZ_LNAL01000005.1"/>
</dbReference>
<name>A0A9X0HNB6_SOLP1</name>
<gene>
    <name evidence="1" type="ORF">ASU33_19750</name>
</gene>
<sequence>MQPRPLPALQQLQQLHDQLLGLSAYLAADQQVMLRLCREAPAELTRLAGLGLTEGWRRQVRASQELLELACREAAQPQPQWQLVLSALKGALYPWAHLPPPRREPFNPVGPHF</sequence>
<organism evidence="1 2">
    <name type="scientific">Solirubrum puertoriconensis</name>
    <dbReference type="NCBI Taxonomy" id="1751427"/>
    <lineage>
        <taxon>Bacteria</taxon>
        <taxon>Pseudomonadati</taxon>
        <taxon>Bacteroidota</taxon>
        <taxon>Cytophagia</taxon>
        <taxon>Cytophagales</taxon>
    </lineage>
</organism>
<comment type="caution">
    <text evidence="1">The sequence shown here is derived from an EMBL/GenBank/DDBJ whole genome shotgun (WGS) entry which is preliminary data.</text>
</comment>
<dbReference type="EMBL" id="LNAL01000005">
    <property type="protein sequence ID" value="KUG09058.1"/>
    <property type="molecule type" value="Genomic_DNA"/>
</dbReference>
<protein>
    <submittedName>
        <fullName evidence="1">Uncharacterized protein</fullName>
    </submittedName>
</protein>
<dbReference type="AlphaFoldDB" id="A0A9X0HNB6"/>
<accession>A0A9X0HNB6</accession>
<evidence type="ECO:0000313" key="2">
    <source>
        <dbReference type="Proteomes" id="UP000054223"/>
    </source>
</evidence>
<proteinExistence type="predicted"/>
<keyword evidence="2" id="KW-1185">Reference proteome</keyword>
<evidence type="ECO:0000313" key="1">
    <source>
        <dbReference type="EMBL" id="KUG09058.1"/>
    </source>
</evidence>
<dbReference type="Proteomes" id="UP000054223">
    <property type="component" value="Unassembled WGS sequence"/>
</dbReference>
<reference evidence="1 2" key="1">
    <citation type="submission" date="2015-11" db="EMBL/GenBank/DDBJ databases">
        <title>Solirubrum puertoriconensis gen. nov. an environmental bacteria isolated in Puerto Rico.</title>
        <authorList>
            <person name="Cuebas-Irizarry M.F."/>
            <person name="Montalvo-Rodriguez R."/>
        </authorList>
    </citation>
    <scope>NUCLEOTIDE SEQUENCE [LARGE SCALE GENOMIC DNA]</scope>
    <source>
        <strain evidence="1 2">MC1A</strain>
    </source>
</reference>